<protein>
    <submittedName>
        <fullName evidence="2">Uncharacterized protein orf185</fullName>
    </submittedName>
</protein>
<sequence>MQGDSITPIIALIATGICLTYGIFHLVNRQISNQTAKIVENNEVLVKKLESKIDEVGDKMDFKLLVVEEKLDLVINKIDPTQNNPLITRNIPEGVLSTSSEAERAYIEPGMDLAAQTINSLTQPFINTANTLVRTASNTLEAITHPITTLSRALSNNVSEGLTTVDPSTLNVAENVVNNISNIIN</sequence>
<name>D3IZV6_HELSJ</name>
<keyword evidence="1" id="KW-0812">Transmembrane</keyword>
<keyword evidence="1" id="KW-0472">Membrane</keyword>
<organism evidence="2">
    <name type="scientific">Helicosporidium sp. subsp. Simulium jonesii</name>
    <name type="common">Green alga</name>
    <dbReference type="NCBI Taxonomy" id="145475"/>
    <lineage>
        <taxon>Eukaryota</taxon>
        <taxon>Viridiplantae</taxon>
        <taxon>Chlorophyta</taxon>
        <taxon>core chlorophytes</taxon>
        <taxon>Trebouxiophyceae</taxon>
        <taxon>Chlorellales</taxon>
        <taxon>Chlorellaceae</taxon>
        <taxon>Helicosporidium</taxon>
    </lineage>
</organism>
<gene>
    <name evidence="2" type="primary">orf185</name>
</gene>
<geneLocation type="mitochondrion" evidence="2"/>
<dbReference type="EMBL" id="GQ339576">
    <property type="protein sequence ID" value="ACT36182.1"/>
    <property type="molecule type" value="Genomic_DNA"/>
</dbReference>
<evidence type="ECO:0000313" key="2">
    <source>
        <dbReference type="EMBL" id="ACT36182.1"/>
    </source>
</evidence>
<reference evidence="2" key="2">
    <citation type="journal article" date="2010" name="PLoS ONE">
        <title>The mitochondrial genome of the entomoparasitic green alga helicosporidium.</title>
        <authorList>
            <person name="Pombert J.F."/>
            <person name="Keeling P.J."/>
        </authorList>
    </citation>
    <scope>NUCLEOTIDE SEQUENCE</scope>
    <source>
        <strain evidence="2">ATCC 50920</strain>
    </source>
</reference>
<feature type="transmembrane region" description="Helical" evidence="1">
    <location>
        <begin position="6"/>
        <end position="27"/>
    </location>
</feature>
<accession>D3IZV6</accession>
<keyword evidence="2" id="KW-0496">Mitochondrion</keyword>
<dbReference type="AlphaFoldDB" id="D3IZV6"/>
<keyword evidence="1" id="KW-1133">Transmembrane helix</keyword>
<dbReference type="RefSeq" id="YP_006280956.1">
    <property type="nucleotide sequence ID" value="NC_017841.1"/>
</dbReference>
<dbReference type="GeneID" id="12487005"/>
<proteinExistence type="predicted"/>
<evidence type="ECO:0000256" key="1">
    <source>
        <dbReference type="SAM" id="Phobius"/>
    </source>
</evidence>
<reference evidence="2" key="1">
    <citation type="submission" date="2009-06" db="EMBL/GenBank/DDBJ databases">
        <authorList>
            <person name="Pombert J.-F."/>
            <person name="Keeling P."/>
        </authorList>
    </citation>
    <scope>NUCLEOTIDE SEQUENCE</scope>
    <source>
        <strain evidence="2">ATCC 50920</strain>
    </source>
</reference>